<proteinExistence type="predicted"/>
<dbReference type="AlphaFoldDB" id="A0A5C3PWN0"/>
<feature type="non-terminal residue" evidence="3">
    <location>
        <position position="228"/>
    </location>
</feature>
<dbReference type="Pfam" id="PF20153">
    <property type="entry name" value="DUF6535"/>
    <property type="match status" value="1"/>
</dbReference>
<gene>
    <name evidence="3" type="ORF">K466DRAFT_450796</name>
</gene>
<organism evidence="3 4">
    <name type="scientific">Polyporus arcularius HHB13444</name>
    <dbReference type="NCBI Taxonomy" id="1314778"/>
    <lineage>
        <taxon>Eukaryota</taxon>
        <taxon>Fungi</taxon>
        <taxon>Dikarya</taxon>
        <taxon>Basidiomycota</taxon>
        <taxon>Agaricomycotina</taxon>
        <taxon>Agaricomycetes</taxon>
        <taxon>Polyporales</taxon>
        <taxon>Polyporaceae</taxon>
        <taxon>Polyporus</taxon>
    </lineage>
</organism>
<feature type="transmembrane region" description="Helical" evidence="1">
    <location>
        <begin position="97"/>
        <end position="120"/>
    </location>
</feature>
<dbReference type="EMBL" id="ML211044">
    <property type="protein sequence ID" value="TFK90493.1"/>
    <property type="molecule type" value="Genomic_DNA"/>
</dbReference>
<keyword evidence="1" id="KW-0812">Transmembrane</keyword>
<protein>
    <recommendedName>
        <fullName evidence="2">DUF6535 domain-containing protein</fullName>
    </recommendedName>
</protein>
<dbReference type="Proteomes" id="UP000308197">
    <property type="component" value="Unassembled WGS sequence"/>
</dbReference>
<feature type="transmembrane region" description="Helical" evidence="1">
    <location>
        <begin position="155"/>
        <end position="177"/>
    </location>
</feature>
<accession>A0A5C3PWN0</accession>
<feature type="transmembrane region" description="Helical" evidence="1">
    <location>
        <begin position="184"/>
        <end position="207"/>
    </location>
</feature>
<feature type="domain" description="DUF6535" evidence="2">
    <location>
        <begin position="1"/>
        <end position="178"/>
    </location>
</feature>
<evidence type="ECO:0000313" key="3">
    <source>
        <dbReference type="EMBL" id="TFK90493.1"/>
    </source>
</evidence>
<sequence length="228" mass="25657">WQSYAQHMRDYDEAMVRAWKEEVDTLLVFAGLFSAIVTAFNIEAYRLLQPDPSQSSIQLLQLISQQLAQGPTKAGTIGVPAAQNIFKPPTQSIRINACWFSSLICALFSALICIMVKQWMREYLSNPPSSPRHNVRFRQYRYDGLVAWGVPEMMAFLPILLELSLVLFLVGLVDFLFQLQCTVAAIATCLITMALLFYVATAIAPVFSAHCPYKSPQSWMLVGLRSKL</sequence>
<evidence type="ECO:0000256" key="1">
    <source>
        <dbReference type="SAM" id="Phobius"/>
    </source>
</evidence>
<reference evidence="3 4" key="1">
    <citation type="journal article" date="2019" name="Nat. Ecol. Evol.">
        <title>Megaphylogeny resolves global patterns of mushroom evolution.</title>
        <authorList>
            <person name="Varga T."/>
            <person name="Krizsan K."/>
            <person name="Foldi C."/>
            <person name="Dima B."/>
            <person name="Sanchez-Garcia M."/>
            <person name="Sanchez-Ramirez S."/>
            <person name="Szollosi G.J."/>
            <person name="Szarkandi J.G."/>
            <person name="Papp V."/>
            <person name="Albert L."/>
            <person name="Andreopoulos W."/>
            <person name="Angelini C."/>
            <person name="Antonin V."/>
            <person name="Barry K.W."/>
            <person name="Bougher N.L."/>
            <person name="Buchanan P."/>
            <person name="Buyck B."/>
            <person name="Bense V."/>
            <person name="Catcheside P."/>
            <person name="Chovatia M."/>
            <person name="Cooper J."/>
            <person name="Damon W."/>
            <person name="Desjardin D."/>
            <person name="Finy P."/>
            <person name="Geml J."/>
            <person name="Haridas S."/>
            <person name="Hughes K."/>
            <person name="Justo A."/>
            <person name="Karasinski D."/>
            <person name="Kautmanova I."/>
            <person name="Kiss B."/>
            <person name="Kocsube S."/>
            <person name="Kotiranta H."/>
            <person name="LaButti K.M."/>
            <person name="Lechner B.E."/>
            <person name="Liimatainen K."/>
            <person name="Lipzen A."/>
            <person name="Lukacs Z."/>
            <person name="Mihaltcheva S."/>
            <person name="Morgado L.N."/>
            <person name="Niskanen T."/>
            <person name="Noordeloos M.E."/>
            <person name="Ohm R.A."/>
            <person name="Ortiz-Santana B."/>
            <person name="Ovrebo C."/>
            <person name="Racz N."/>
            <person name="Riley R."/>
            <person name="Savchenko A."/>
            <person name="Shiryaev A."/>
            <person name="Soop K."/>
            <person name="Spirin V."/>
            <person name="Szebenyi C."/>
            <person name="Tomsovsky M."/>
            <person name="Tulloss R.E."/>
            <person name="Uehling J."/>
            <person name="Grigoriev I.V."/>
            <person name="Vagvolgyi C."/>
            <person name="Papp T."/>
            <person name="Martin F.M."/>
            <person name="Miettinen O."/>
            <person name="Hibbett D.S."/>
            <person name="Nagy L.G."/>
        </authorList>
    </citation>
    <scope>NUCLEOTIDE SEQUENCE [LARGE SCALE GENOMIC DNA]</scope>
    <source>
        <strain evidence="3 4">HHB13444</strain>
    </source>
</reference>
<evidence type="ECO:0000259" key="2">
    <source>
        <dbReference type="Pfam" id="PF20153"/>
    </source>
</evidence>
<keyword evidence="1" id="KW-0472">Membrane</keyword>
<evidence type="ECO:0000313" key="4">
    <source>
        <dbReference type="Proteomes" id="UP000308197"/>
    </source>
</evidence>
<dbReference type="InterPro" id="IPR045338">
    <property type="entry name" value="DUF6535"/>
</dbReference>
<keyword evidence="1" id="KW-1133">Transmembrane helix</keyword>
<feature type="non-terminal residue" evidence="3">
    <location>
        <position position="1"/>
    </location>
</feature>
<name>A0A5C3PWN0_9APHY</name>
<dbReference type="InParanoid" id="A0A5C3PWN0"/>
<keyword evidence="4" id="KW-1185">Reference proteome</keyword>